<accession>A0A5C3MWC7</accession>
<sequence length="95" mass="10369">MPAAQRTQDMPQVPPSFEVVILEEPISREQKTENKPPAKLEEKVVIQPGDPVLDPPPDGGTRAWLCVLGCHLALFSTFGTVNAYVRTSCNGRGHC</sequence>
<dbReference type="EMBL" id="ML213516">
    <property type="protein sequence ID" value="TFK49263.1"/>
    <property type="molecule type" value="Genomic_DNA"/>
</dbReference>
<feature type="region of interest" description="Disordered" evidence="1">
    <location>
        <begin position="25"/>
        <end position="56"/>
    </location>
</feature>
<gene>
    <name evidence="2" type="ORF">OE88DRAFT_1662702</name>
</gene>
<evidence type="ECO:0000313" key="2">
    <source>
        <dbReference type="EMBL" id="TFK49263.1"/>
    </source>
</evidence>
<reference evidence="2 3" key="1">
    <citation type="journal article" date="2019" name="Nat. Ecol. Evol.">
        <title>Megaphylogeny resolves global patterns of mushroom evolution.</title>
        <authorList>
            <person name="Varga T."/>
            <person name="Krizsan K."/>
            <person name="Foldi C."/>
            <person name="Dima B."/>
            <person name="Sanchez-Garcia M."/>
            <person name="Sanchez-Ramirez S."/>
            <person name="Szollosi G.J."/>
            <person name="Szarkandi J.G."/>
            <person name="Papp V."/>
            <person name="Albert L."/>
            <person name="Andreopoulos W."/>
            <person name="Angelini C."/>
            <person name="Antonin V."/>
            <person name="Barry K.W."/>
            <person name="Bougher N.L."/>
            <person name="Buchanan P."/>
            <person name="Buyck B."/>
            <person name="Bense V."/>
            <person name="Catcheside P."/>
            <person name="Chovatia M."/>
            <person name="Cooper J."/>
            <person name="Damon W."/>
            <person name="Desjardin D."/>
            <person name="Finy P."/>
            <person name="Geml J."/>
            <person name="Haridas S."/>
            <person name="Hughes K."/>
            <person name="Justo A."/>
            <person name="Karasinski D."/>
            <person name="Kautmanova I."/>
            <person name="Kiss B."/>
            <person name="Kocsube S."/>
            <person name="Kotiranta H."/>
            <person name="LaButti K.M."/>
            <person name="Lechner B.E."/>
            <person name="Liimatainen K."/>
            <person name="Lipzen A."/>
            <person name="Lukacs Z."/>
            <person name="Mihaltcheva S."/>
            <person name="Morgado L.N."/>
            <person name="Niskanen T."/>
            <person name="Noordeloos M.E."/>
            <person name="Ohm R.A."/>
            <person name="Ortiz-Santana B."/>
            <person name="Ovrebo C."/>
            <person name="Racz N."/>
            <person name="Riley R."/>
            <person name="Savchenko A."/>
            <person name="Shiryaev A."/>
            <person name="Soop K."/>
            <person name="Spirin V."/>
            <person name="Szebenyi C."/>
            <person name="Tomsovsky M."/>
            <person name="Tulloss R.E."/>
            <person name="Uehling J."/>
            <person name="Grigoriev I.V."/>
            <person name="Vagvolgyi C."/>
            <person name="Papp T."/>
            <person name="Martin F.M."/>
            <person name="Miettinen O."/>
            <person name="Hibbett D.S."/>
            <person name="Nagy L.G."/>
        </authorList>
    </citation>
    <scope>NUCLEOTIDE SEQUENCE [LARGE SCALE GENOMIC DNA]</scope>
    <source>
        <strain evidence="2 3">OMC1185</strain>
    </source>
</reference>
<dbReference type="AlphaFoldDB" id="A0A5C3MWC7"/>
<dbReference type="Proteomes" id="UP000305948">
    <property type="component" value="Unassembled WGS sequence"/>
</dbReference>
<evidence type="ECO:0000256" key="1">
    <source>
        <dbReference type="SAM" id="MobiDB-lite"/>
    </source>
</evidence>
<keyword evidence="3" id="KW-1185">Reference proteome</keyword>
<feature type="compositionally biased region" description="Basic and acidic residues" evidence="1">
    <location>
        <begin position="25"/>
        <end position="44"/>
    </location>
</feature>
<name>A0A5C3MWC7_9AGAM</name>
<organism evidence="2 3">
    <name type="scientific">Heliocybe sulcata</name>
    <dbReference type="NCBI Taxonomy" id="5364"/>
    <lineage>
        <taxon>Eukaryota</taxon>
        <taxon>Fungi</taxon>
        <taxon>Dikarya</taxon>
        <taxon>Basidiomycota</taxon>
        <taxon>Agaricomycotina</taxon>
        <taxon>Agaricomycetes</taxon>
        <taxon>Gloeophyllales</taxon>
        <taxon>Gloeophyllaceae</taxon>
        <taxon>Heliocybe</taxon>
    </lineage>
</organism>
<evidence type="ECO:0000313" key="3">
    <source>
        <dbReference type="Proteomes" id="UP000305948"/>
    </source>
</evidence>
<proteinExistence type="predicted"/>
<protein>
    <submittedName>
        <fullName evidence="2">Uncharacterized protein</fullName>
    </submittedName>
</protein>